<protein>
    <submittedName>
        <fullName evidence="1">Uncharacterized protein</fullName>
    </submittedName>
</protein>
<name>A0A0F9CC23_9ZZZZ</name>
<sequence length="195" mass="22685">VIGDTGGSDNYIENTTIVGVNSAADLFCEVVQNFGDVRDKESRDSLAETADGLSLSYYICEDEIEAKLRQRWFENLVEDDSKPYAISTEDDEIEWRTFEEMVDFFEKKGAEDREEEDRFNLWYEVQKAKLLWPEQQALDVQLRAVLSFLQWSKSSHDEHFYDYVVDNGFTTVEGEFLDEIIVSLRRFLGDLKGEQ</sequence>
<organism evidence="1">
    <name type="scientific">marine sediment metagenome</name>
    <dbReference type="NCBI Taxonomy" id="412755"/>
    <lineage>
        <taxon>unclassified sequences</taxon>
        <taxon>metagenomes</taxon>
        <taxon>ecological metagenomes</taxon>
    </lineage>
</organism>
<feature type="non-terminal residue" evidence="1">
    <location>
        <position position="1"/>
    </location>
</feature>
<gene>
    <name evidence="1" type="ORF">LCGC14_2343610</name>
</gene>
<dbReference type="AlphaFoldDB" id="A0A0F9CC23"/>
<proteinExistence type="predicted"/>
<evidence type="ECO:0000313" key="1">
    <source>
        <dbReference type="EMBL" id="KKL46629.1"/>
    </source>
</evidence>
<comment type="caution">
    <text evidence="1">The sequence shown here is derived from an EMBL/GenBank/DDBJ whole genome shotgun (WGS) entry which is preliminary data.</text>
</comment>
<accession>A0A0F9CC23</accession>
<dbReference type="EMBL" id="LAZR01033958">
    <property type="protein sequence ID" value="KKL46629.1"/>
    <property type="molecule type" value="Genomic_DNA"/>
</dbReference>
<reference evidence="1" key="1">
    <citation type="journal article" date="2015" name="Nature">
        <title>Complex archaea that bridge the gap between prokaryotes and eukaryotes.</title>
        <authorList>
            <person name="Spang A."/>
            <person name="Saw J.H."/>
            <person name="Jorgensen S.L."/>
            <person name="Zaremba-Niedzwiedzka K."/>
            <person name="Martijn J."/>
            <person name="Lind A.E."/>
            <person name="van Eijk R."/>
            <person name="Schleper C."/>
            <person name="Guy L."/>
            <person name="Ettema T.J."/>
        </authorList>
    </citation>
    <scope>NUCLEOTIDE SEQUENCE</scope>
</reference>